<feature type="non-terminal residue" evidence="4">
    <location>
        <position position="503"/>
    </location>
</feature>
<keyword evidence="1" id="KW-0547">Nucleotide-binding</keyword>
<evidence type="ECO:0000313" key="4">
    <source>
        <dbReference type="EMBL" id="KAF2453037.1"/>
    </source>
</evidence>
<evidence type="ECO:0000256" key="1">
    <source>
        <dbReference type="RuleBase" id="RU004560"/>
    </source>
</evidence>
<dbReference type="PANTHER" id="PTHR18884">
    <property type="entry name" value="SEPTIN"/>
    <property type="match status" value="1"/>
</dbReference>
<dbReference type="AlphaFoldDB" id="A0A6A6NNI6"/>
<dbReference type="EMBL" id="MU001700">
    <property type="protein sequence ID" value="KAF2453037.1"/>
    <property type="molecule type" value="Genomic_DNA"/>
</dbReference>
<feature type="domain" description="Septin-type G" evidence="3">
    <location>
        <begin position="154"/>
        <end position="502"/>
    </location>
</feature>
<keyword evidence="5" id="KW-1185">Reference proteome</keyword>
<dbReference type="PROSITE" id="PS51719">
    <property type="entry name" value="G_SEPTIN"/>
    <property type="match status" value="1"/>
</dbReference>
<protein>
    <recommendedName>
        <fullName evidence="3">Septin-type G domain-containing protein</fullName>
    </recommendedName>
</protein>
<dbReference type="GO" id="GO:0005525">
    <property type="term" value="F:GTP binding"/>
    <property type="evidence" value="ECO:0007669"/>
    <property type="project" value="UniProtKB-KW"/>
</dbReference>
<feature type="region of interest" description="Disordered" evidence="2">
    <location>
        <begin position="1"/>
        <end position="116"/>
    </location>
</feature>
<reference evidence="4" key="1">
    <citation type="journal article" date="2020" name="Stud. Mycol.">
        <title>101 Dothideomycetes genomes: a test case for predicting lifestyles and emergence of pathogens.</title>
        <authorList>
            <person name="Haridas S."/>
            <person name="Albert R."/>
            <person name="Binder M."/>
            <person name="Bloem J."/>
            <person name="Labutti K."/>
            <person name="Salamov A."/>
            <person name="Andreopoulos B."/>
            <person name="Baker S."/>
            <person name="Barry K."/>
            <person name="Bills G."/>
            <person name="Bluhm B."/>
            <person name="Cannon C."/>
            <person name="Castanera R."/>
            <person name="Culley D."/>
            <person name="Daum C."/>
            <person name="Ezra D."/>
            <person name="Gonzalez J."/>
            <person name="Henrissat B."/>
            <person name="Kuo A."/>
            <person name="Liang C."/>
            <person name="Lipzen A."/>
            <person name="Lutzoni F."/>
            <person name="Magnuson J."/>
            <person name="Mondo S."/>
            <person name="Nolan M."/>
            <person name="Ohm R."/>
            <person name="Pangilinan J."/>
            <person name="Park H.-J."/>
            <person name="Ramirez L."/>
            <person name="Alfaro M."/>
            <person name="Sun H."/>
            <person name="Tritt A."/>
            <person name="Yoshinaga Y."/>
            <person name="Zwiers L.-H."/>
            <person name="Turgeon B."/>
            <person name="Goodwin S."/>
            <person name="Spatafora J."/>
            <person name="Crous P."/>
            <person name="Grigoriev I."/>
        </authorList>
    </citation>
    <scope>NUCLEOTIDE SEQUENCE</scope>
    <source>
        <strain evidence="4">ATCC 16933</strain>
    </source>
</reference>
<feature type="compositionally biased region" description="Acidic residues" evidence="2">
    <location>
        <begin position="395"/>
        <end position="409"/>
    </location>
</feature>
<feature type="compositionally biased region" description="Polar residues" evidence="2">
    <location>
        <begin position="135"/>
        <end position="145"/>
    </location>
</feature>
<feature type="non-terminal residue" evidence="4">
    <location>
        <position position="1"/>
    </location>
</feature>
<comment type="similarity">
    <text evidence="1">Belongs to the TRAFAC class TrmE-Era-EngA-EngB-Septin-like GTPase superfamily. Septin GTPase family.</text>
</comment>
<dbReference type="Gene3D" id="3.40.50.300">
    <property type="entry name" value="P-loop containing nucleotide triphosphate hydrolases"/>
    <property type="match status" value="1"/>
</dbReference>
<feature type="compositionally biased region" description="Basic and acidic residues" evidence="2">
    <location>
        <begin position="30"/>
        <end position="43"/>
    </location>
</feature>
<name>A0A6A6NNI6_9PEZI</name>
<feature type="compositionally biased region" description="Pro residues" evidence="2">
    <location>
        <begin position="98"/>
        <end position="109"/>
    </location>
</feature>
<feature type="compositionally biased region" description="Acidic residues" evidence="2">
    <location>
        <begin position="365"/>
        <end position="388"/>
    </location>
</feature>
<dbReference type="SUPFAM" id="SSF52540">
    <property type="entry name" value="P-loop containing nucleoside triphosphate hydrolases"/>
    <property type="match status" value="1"/>
</dbReference>
<keyword evidence="1" id="KW-0342">GTP-binding</keyword>
<dbReference type="Proteomes" id="UP000799766">
    <property type="component" value="Unassembled WGS sequence"/>
</dbReference>
<proteinExistence type="inferred from homology"/>
<feature type="region of interest" description="Disordered" evidence="2">
    <location>
        <begin position="363"/>
        <end position="426"/>
    </location>
</feature>
<dbReference type="Pfam" id="PF00735">
    <property type="entry name" value="Septin"/>
    <property type="match status" value="3"/>
</dbReference>
<gene>
    <name evidence="4" type="ORF">BDY21DRAFT_260203</name>
</gene>
<organism evidence="4 5">
    <name type="scientific">Lineolata rhizophorae</name>
    <dbReference type="NCBI Taxonomy" id="578093"/>
    <lineage>
        <taxon>Eukaryota</taxon>
        <taxon>Fungi</taxon>
        <taxon>Dikarya</taxon>
        <taxon>Ascomycota</taxon>
        <taxon>Pezizomycotina</taxon>
        <taxon>Dothideomycetes</taxon>
        <taxon>Dothideomycetes incertae sedis</taxon>
        <taxon>Lineolatales</taxon>
        <taxon>Lineolataceae</taxon>
        <taxon>Lineolata</taxon>
    </lineage>
</organism>
<accession>A0A6A6NNI6</accession>
<feature type="region of interest" description="Disordered" evidence="2">
    <location>
        <begin position="129"/>
        <end position="152"/>
    </location>
</feature>
<dbReference type="OrthoDB" id="5337438at2759"/>
<evidence type="ECO:0000313" key="5">
    <source>
        <dbReference type="Proteomes" id="UP000799766"/>
    </source>
</evidence>
<dbReference type="FunFam" id="3.40.50.300:FF:001827">
    <property type="entry name" value="Septin"/>
    <property type="match status" value="1"/>
</dbReference>
<sequence length="503" mass="56130">NGPEPRRSSFNFLRRQKSGEAGGKAGRKQRALDEERLRREHAALPRAPPKLPSYSPLPRLNAFGDRPDSYAIVSNQHEQHQRPHQHRSMPAAAGSPPRNAPIPIPPIPAGSPNGAADFDPYARTESMTHRGRYSYASSAVSTLNSPRRVRRRRDPTPFNVLVVGTKNSGKTSFINFLRTALALPPKKQQTAASPPQTAVNPESPFTSYYLESEIDNERIGVTLWDSKGLERNIVDLQLREMSTFLESKFEETFTEEQKVIRAPGVRDTHIHCVFLVLDPIRLDSNIATSRWGSNPGGKHGVKDRVIGGLDQDLDLQVLRTLQGKTTVIPVISKADTITTAHMTYLKKTVWDSLKQARLDPLEALNLDEDDDDEREDEQALDERDEDEYNLSGDEQPTDDTPADPSDSDEAYPSAESPSPAAPASAPAADALPYLPLSVISPDAYEPGAVGRRFPWGFADPYDPAHCDFVRLKESVFAEWRAELREASRARWYEGWRASRLEEQ</sequence>
<dbReference type="InterPro" id="IPR027417">
    <property type="entry name" value="P-loop_NTPase"/>
</dbReference>
<evidence type="ECO:0000256" key="2">
    <source>
        <dbReference type="SAM" id="MobiDB-lite"/>
    </source>
</evidence>
<feature type="compositionally biased region" description="Low complexity" evidence="2">
    <location>
        <begin position="410"/>
        <end position="426"/>
    </location>
</feature>
<evidence type="ECO:0000259" key="3">
    <source>
        <dbReference type="PROSITE" id="PS51719"/>
    </source>
</evidence>
<dbReference type="InterPro" id="IPR030379">
    <property type="entry name" value="G_SEPTIN_dom"/>
</dbReference>